<dbReference type="RefSeq" id="WP_150900730.1">
    <property type="nucleotide sequence ID" value="NZ_WAAU01000028.1"/>
</dbReference>
<gene>
    <name evidence="2" type="ORF">F7018_14055</name>
</gene>
<feature type="compositionally biased region" description="Low complexity" evidence="1">
    <location>
        <begin position="199"/>
        <end position="212"/>
    </location>
</feature>
<name>A0A7J5AAS7_9FLAO</name>
<dbReference type="EMBL" id="WAAU01000028">
    <property type="protein sequence ID" value="KAB1154647.1"/>
    <property type="molecule type" value="Genomic_DNA"/>
</dbReference>
<dbReference type="OrthoDB" id="5410776at2"/>
<sequence length="274" mass="31798">MRLINYLFLLTISFLISSCSTEKKPKFVKSPIDNIITKYIDKNDYSVILADMDYKEDTDKYFHKYRILIEEKQPNLSIEQLKDSLAEPTDIKIIDTDWKEVSPITFEEHQNDLGMTILSKKNGKLDKNSAPAGVNNYVGNPKYGEWRTHSDGSSFWAFYGRYRLFSDLFFGPRYGYGYGYPRRDWDDYNRNYRNRKSYYGSSSKYGTNSTGNKNTSWAKKPQTFKSKVNSKVSRSASNMRSRGYTSSKSYSKRSRSSSRYSRSSSRSRSGGFGK</sequence>
<reference evidence="2 3" key="1">
    <citation type="submission" date="2019-09" db="EMBL/GenBank/DDBJ databases">
        <authorList>
            <person name="Cao W.R."/>
        </authorList>
    </citation>
    <scope>NUCLEOTIDE SEQUENCE [LARGE SCALE GENOMIC DNA]</scope>
    <source>
        <strain evidence="3">a4</strain>
    </source>
</reference>
<dbReference type="PROSITE" id="PS51257">
    <property type="entry name" value="PROKAR_LIPOPROTEIN"/>
    <property type="match status" value="1"/>
</dbReference>
<keyword evidence="3" id="KW-1185">Reference proteome</keyword>
<proteinExistence type="predicted"/>
<evidence type="ECO:0000256" key="1">
    <source>
        <dbReference type="SAM" id="MobiDB-lite"/>
    </source>
</evidence>
<dbReference type="Proteomes" id="UP000467305">
    <property type="component" value="Unassembled WGS sequence"/>
</dbReference>
<evidence type="ECO:0000313" key="3">
    <source>
        <dbReference type="Proteomes" id="UP000467305"/>
    </source>
</evidence>
<organism evidence="2 3">
    <name type="scientific">Tenacibaculum aiptasiae</name>
    <dbReference type="NCBI Taxonomy" id="426481"/>
    <lineage>
        <taxon>Bacteria</taxon>
        <taxon>Pseudomonadati</taxon>
        <taxon>Bacteroidota</taxon>
        <taxon>Flavobacteriia</taxon>
        <taxon>Flavobacteriales</taxon>
        <taxon>Flavobacteriaceae</taxon>
        <taxon>Tenacibaculum</taxon>
    </lineage>
</organism>
<feature type="compositionally biased region" description="Polar residues" evidence="1">
    <location>
        <begin position="213"/>
        <end position="239"/>
    </location>
</feature>
<feature type="compositionally biased region" description="Low complexity" evidence="1">
    <location>
        <begin position="257"/>
        <end position="274"/>
    </location>
</feature>
<feature type="compositionally biased region" description="Low complexity" evidence="1">
    <location>
        <begin position="240"/>
        <end position="249"/>
    </location>
</feature>
<dbReference type="AlphaFoldDB" id="A0A7J5AAS7"/>
<evidence type="ECO:0000313" key="2">
    <source>
        <dbReference type="EMBL" id="KAB1154647.1"/>
    </source>
</evidence>
<comment type="caution">
    <text evidence="2">The sequence shown here is derived from an EMBL/GenBank/DDBJ whole genome shotgun (WGS) entry which is preliminary data.</text>
</comment>
<feature type="region of interest" description="Disordered" evidence="1">
    <location>
        <begin position="199"/>
        <end position="274"/>
    </location>
</feature>
<accession>A0A7J5AAS7</accession>
<protein>
    <submittedName>
        <fullName evidence="2">Uncharacterized protein</fullName>
    </submittedName>
</protein>